<gene>
    <name evidence="21" type="primary">dat</name>
    <name evidence="21" type="ORF">GQE98_07305</name>
</gene>
<evidence type="ECO:0000256" key="9">
    <source>
        <dbReference type="ARBA" id="ARBA00013053"/>
    </source>
</evidence>
<comment type="pathway">
    <text evidence="4">Amino-acid biosynthesis; L-valine biosynthesis; L-valine from pyruvate: step 4/4.</text>
</comment>
<comment type="pathway">
    <text evidence="5">Amino-acid biosynthesis; L-leucine biosynthesis; L-leucine from 3-methyl-2-oxobutanoate: step 4/4.</text>
</comment>
<sequence>MSRIAYVNGQYLPHREASVHIEDRGYQFADGVYEVVTIVGGRMIDEEGHLDRLWRSMDELRMDAPMKREPLKMVMREVVRQNGIRDGIIYLQVTRGVAPRDHPFPKDTPSALVMTAKRLSMEKAAKTAQKGISVITVPDIRWTRRDIKSVSLLPNVLAKQEAKDKGAYEAFQVDEDGMVTEGSSTNAWIVSKEGKIITRPVSNSILAGITRASLIRELEKQGIELELRSFSVDELHSAREVFLTSSTSYVLPVVKVDDKVIGNGHPGLISQKLRAIYEQFMSSSA</sequence>
<keyword evidence="21" id="KW-0808">Transferase</keyword>
<evidence type="ECO:0000313" key="22">
    <source>
        <dbReference type="Proteomes" id="UP000476030"/>
    </source>
</evidence>
<evidence type="ECO:0000256" key="13">
    <source>
        <dbReference type="ARBA" id="ARBA00023304"/>
    </source>
</evidence>
<evidence type="ECO:0000256" key="4">
    <source>
        <dbReference type="ARBA" id="ARBA00004931"/>
    </source>
</evidence>
<evidence type="ECO:0000256" key="16">
    <source>
        <dbReference type="ARBA" id="ARBA00033391"/>
    </source>
</evidence>
<reference evidence="21 22" key="1">
    <citation type="submission" date="2019-12" db="EMBL/GenBank/DDBJ databases">
        <title>Snethiella sp. nov. sp. isolated from sea sand.</title>
        <authorList>
            <person name="Kim J."/>
            <person name="Jeong S.E."/>
            <person name="Jung H.S."/>
            <person name="Jeon C.O."/>
        </authorList>
    </citation>
    <scope>NUCLEOTIDE SEQUENCE [LARGE SCALE GENOMIC DNA]</scope>
    <source>
        <strain evidence="21 22">DP05</strain>
    </source>
</reference>
<dbReference type="InterPro" id="IPR036038">
    <property type="entry name" value="Aminotransferase-like"/>
</dbReference>
<dbReference type="NCBIfam" id="NF005209">
    <property type="entry name" value="PRK06680.1"/>
    <property type="match status" value="1"/>
</dbReference>
<comment type="similarity">
    <text evidence="6">Belongs to the class-IV pyridoxal-phosphate-dependent aminotransferase family.</text>
</comment>
<evidence type="ECO:0000256" key="11">
    <source>
        <dbReference type="ARBA" id="ARBA00021779"/>
    </source>
</evidence>
<dbReference type="GO" id="GO:0047810">
    <property type="term" value="F:D-alanine-2-oxoglutarate aminotransferase activity"/>
    <property type="evidence" value="ECO:0007669"/>
    <property type="project" value="UniProtKB-EC"/>
</dbReference>
<keyword evidence="13" id="KW-0100">Branched-chain amino acid biosynthesis</keyword>
<dbReference type="NCBIfam" id="TIGR01121">
    <property type="entry name" value="D_amino_aminoT"/>
    <property type="match status" value="1"/>
</dbReference>
<dbReference type="AlphaFoldDB" id="A0A6L8W5T4"/>
<evidence type="ECO:0000256" key="7">
    <source>
        <dbReference type="ARBA" id="ARBA00011738"/>
    </source>
</evidence>
<evidence type="ECO:0000256" key="2">
    <source>
        <dbReference type="ARBA" id="ARBA00003109"/>
    </source>
</evidence>
<dbReference type="InterPro" id="IPR050571">
    <property type="entry name" value="Class-IV_PLP-Dep_Aminotrnsfr"/>
</dbReference>
<evidence type="ECO:0000313" key="21">
    <source>
        <dbReference type="EMBL" id="MZR30441.1"/>
    </source>
</evidence>
<dbReference type="InterPro" id="IPR001544">
    <property type="entry name" value="Aminotrans_IV"/>
</dbReference>
<comment type="catalytic activity">
    <reaction evidence="19">
        <text>L-isoleucine + 2-oxoglutarate = (S)-3-methyl-2-oxopentanoate + L-glutamate</text>
        <dbReference type="Rhea" id="RHEA:24801"/>
        <dbReference type="ChEBI" id="CHEBI:16810"/>
        <dbReference type="ChEBI" id="CHEBI:29985"/>
        <dbReference type="ChEBI" id="CHEBI:35146"/>
        <dbReference type="ChEBI" id="CHEBI:58045"/>
        <dbReference type="EC" id="2.6.1.42"/>
    </reaction>
</comment>
<dbReference type="PANTHER" id="PTHR42743">
    <property type="entry name" value="AMINO-ACID AMINOTRANSFERASE"/>
    <property type="match status" value="1"/>
</dbReference>
<protein>
    <recommendedName>
        <fullName evidence="11">D-alanine aminotransferase</fullName>
        <ecNumber evidence="8">2.6.1.21</ecNumber>
        <ecNumber evidence="9">2.6.1.42</ecNumber>
    </recommendedName>
    <alternativeName>
        <fullName evidence="16">D-amino acid aminotransferase</fullName>
    </alternativeName>
    <alternativeName>
        <fullName evidence="14">D-amino acid transaminase</fullName>
    </alternativeName>
    <alternativeName>
        <fullName evidence="15">D-aspartate aminotransferase</fullName>
    </alternativeName>
    <alternativeName>
        <fullName evidence="10">Probable branched-chain-amino-acid aminotransferase</fullName>
    </alternativeName>
</protein>
<comment type="pathway">
    <text evidence="3">Amino-acid biosynthesis; L-isoleucine biosynthesis; L-isoleucine from 2-oxobutanoate: step 4/4.</text>
</comment>
<organism evidence="21 22">
    <name type="scientific">Sneathiella litorea</name>
    <dbReference type="NCBI Taxonomy" id="2606216"/>
    <lineage>
        <taxon>Bacteria</taxon>
        <taxon>Pseudomonadati</taxon>
        <taxon>Pseudomonadota</taxon>
        <taxon>Alphaproteobacteria</taxon>
        <taxon>Sneathiellales</taxon>
        <taxon>Sneathiellaceae</taxon>
        <taxon>Sneathiella</taxon>
    </lineage>
</organism>
<accession>A0A6L8W5T4</accession>
<dbReference type="GO" id="GO:0030170">
    <property type="term" value="F:pyridoxal phosphate binding"/>
    <property type="evidence" value="ECO:0007669"/>
    <property type="project" value="InterPro"/>
</dbReference>
<dbReference type="GO" id="GO:0005829">
    <property type="term" value="C:cytosol"/>
    <property type="evidence" value="ECO:0007669"/>
    <property type="project" value="TreeGrafter"/>
</dbReference>
<dbReference type="RefSeq" id="WP_161315023.1">
    <property type="nucleotide sequence ID" value="NZ_WTUW01000002.1"/>
</dbReference>
<dbReference type="GO" id="GO:0004084">
    <property type="term" value="F:branched-chain-amino-acid transaminase activity"/>
    <property type="evidence" value="ECO:0007669"/>
    <property type="project" value="UniProtKB-EC"/>
</dbReference>
<dbReference type="FunFam" id="3.20.10.10:FF:000002">
    <property type="entry name" value="D-alanine aminotransferase"/>
    <property type="match status" value="1"/>
</dbReference>
<dbReference type="Gene3D" id="3.20.10.10">
    <property type="entry name" value="D-amino Acid Aminotransferase, subunit A, domain 2"/>
    <property type="match status" value="1"/>
</dbReference>
<dbReference type="EC" id="2.6.1.21" evidence="8"/>
<evidence type="ECO:0000256" key="15">
    <source>
        <dbReference type="ARBA" id="ARBA00033316"/>
    </source>
</evidence>
<dbReference type="InterPro" id="IPR005784">
    <property type="entry name" value="D_amino_transT"/>
</dbReference>
<evidence type="ECO:0000256" key="1">
    <source>
        <dbReference type="ARBA" id="ARBA00001933"/>
    </source>
</evidence>
<dbReference type="InterPro" id="IPR043132">
    <property type="entry name" value="BCAT-like_C"/>
</dbReference>
<evidence type="ECO:0000256" key="3">
    <source>
        <dbReference type="ARBA" id="ARBA00004824"/>
    </source>
</evidence>
<dbReference type="EC" id="2.6.1.42" evidence="9"/>
<evidence type="ECO:0000256" key="14">
    <source>
        <dbReference type="ARBA" id="ARBA00030138"/>
    </source>
</evidence>
<evidence type="ECO:0000256" key="5">
    <source>
        <dbReference type="ARBA" id="ARBA00005072"/>
    </source>
</evidence>
<dbReference type="Pfam" id="PF01063">
    <property type="entry name" value="Aminotran_4"/>
    <property type="match status" value="1"/>
</dbReference>
<evidence type="ECO:0000256" key="19">
    <source>
        <dbReference type="ARBA" id="ARBA00048798"/>
    </source>
</evidence>
<keyword evidence="13" id="KW-0028">Amino-acid biosynthesis</keyword>
<comment type="catalytic activity">
    <reaction evidence="18">
        <text>L-valine + 2-oxoglutarate = 3-methyl-2-oxobutanoate + L-glutamate</text>
        <dbReference type="Rhea" id="RHEA:24813"/>
        <dbReference type="ChEBI" id="CHEBI:11851"/>
        <dbReference type="ChEBI" id="CHEBI:16810"/>
        <dbReference type="ChEBI" id="CHEBI:29985"/>
        <dbReference type="ChEBI" id="CHEBI:57762"/>
        <dbReference type="EC" id="2.6.1.42"/>
    </reaction>
</comment>
<keyword evidence="21" id="KW-0032">Aminotransferase</keyword>
<evidence type="ECO:0000256" key="18">
    <source>
        <dbReference type="ARBA" id="ARBA00048212"/>
    </source>
</evidence>
<dbReference type="PANTHER" id="PTHR42743:SF11">
    <property type="entry name" value="AMINODEOXYCHORISMATE LYASE"/>
    <property type="match status" value="1"/>
</dbReference>
<comment type="function">
    <text evidence="2">Acts on leucine, isoleucine and valine.</text>
</comment>
<dbReference type="GO" id="GO:0008652">
    <property type="term" value="P:amino acid biosynthetic process"/>
    <property type="evidence" value="ECO:0007669"/>
    <property type="project" value="UniProtKB-ARBA"/>
</dbReference>
<evidence type="ECO:0000256" key="10">
    <source>
        <dbReference type="ARBA" id="ARBA00014472"/>
    </source>
</evidence>
<comment type="catalytic activity">
    <reaction evidence="20">
        <text>L-leucine + 2-oxoglutarate = 4-methyl-2-oxopentanoate + L-glutamate</text>
        <dbReference type="Rhea" id="RHEA:18321"/>
        <dbReference type="ChEBI" id="CHEBI:16810"/>
        <dbReference type="ChEBI" id="CHEBI:17865"/>
        <dbReference type="ChEBI" id="CHEBI:29985"/>
        <dbReference type="ChEBI" id="CHEBI:57427"/>
        <dbReference type="EC" id="2.6.1.42"/>
    </reaction>
</comment>
<evidence type="ECO:0000256" key="8">
    <source>
        <dbReference type="ARBA" id="ARBA00012874"/>
    </source>
</evidence>
<evidence type="ECO:0000256" key="6">
    <source>
        <dbReference type="ARBA" id="ARBA00009320"/>
    </source>
</evidence>
<dbReference type="SUPFAM" id="SSF56752">
    <property type="entry name" value="D-aminoacid aminotransferase-like PLP-dependent enzymes"/>
    <property type="match status" value="1"/>
</dbReference>
<evidence type="ECO:0000256" key="12">
    <source>
        <dbReference type="ARBA" id="ARBA00022898"/>
    </source>
</evidence>
<comment type="subunit">
    <text evidence="7">Homodimer.</text>
</comment>
<dbReference type="EMBL" id="WTUW01000002">
    <property type="protein sequence ID" value="MZR30441.1"/>
    <property type="molecule type" value="Genomic_DNA"/>
</dbReference>
<dbReference type="GO" id="GO:0046416">
    <property type="term" value="P:D-amino acid metabolic process"/>
    <property type="evidence" value="ECO:0007669"/>
    <property type="project" value="InterPro"/>
</dbReference>
<dbReference type="CDD" id="cd01558">
    <property type="entry name" value="D-AAT_like"/>
    <property type="match status" value="1"/>
</dbReference>
<comment type="catalytic activity">
    <reaction evidence="17">
        <text>D-alanine + 2-oxoglutarate = D-glutamate + pyruvate</text>
        <dbReference type="Rhea" id="RHEA:15869"/>
        <dbReference type="ChEBI" id="CHEBI:15361"/>
        <dbReference type="ChEBI" id="CHEBI:16810"/>
        <dbReference type="ChEBI" id="CHEBI:29986"/>
        <dbReference type="ChEBI" id="CHEBI:57416"/>
        <dbReference type="EC" id="2.6.1.21"/>
    </reaction>
</comment>
<evidence type="ECO:0000256" key="20">
    <source>
        <dbReference type="ARBA" id="ARBA00049229"/>
    </source>
</evidence>
<proteinExistence type="inferred from homology"/>
<comment type="caution">
    <text evidence="21">The sequence shown here is derived from an EMBL/GenBank/DDBJ whole genome shotgun (WGS) entry which is preliminary data.</text>
</comment>
<dbReference type="GO" id="GO:0009082">
    <property type="term" value="P:branched-chain amino acid biosynthetic process"/>
    <property type="evidence" value="ECO:0007669"/>
    <property type="project" value="UniProtKB-KW"/>
</dbReference>
<dbReference type="Proteomes" id="UP000476030">
    <property type="component" value="Unassembled WGS sequence"/>
</dbReference>
<name>A0A6L8W5T4_9PROT</name>
<keyword evidence="12" id="KW-0663">Pyridoxal phosphate</keyword>
<evidence type="ECO:0000256" key="17">
    <source>
        <dbReference type="ARBA" id="ARBA00047911"/>
    </source>
</evidence>
<keyword evidence="22" id="KW-1185">Reference proteome</keyword>
<dbReference type="InterPro" id="IPR043131">
    <property type="entry name" value="BCAT-like_N"/>
</dbReference>
<dbReference type="Gene3D" id="3.30.470.10">
    <property type="match status" value="1"/>
</dbReference>
<comment type="cofactor">
    <cofactor evidence="1">
        <name>pyridoxal 5'-phosphate</name>
        <dbReference type="ChEBI" id="CHEBI:597326"/>
    </cofactor>
</comment>